<keyword evidence="1" id="KW-0472">Membrane</keyword>
<evidence type="ECO:0000313" key="2">
    <source>
        <dbReference type="EMBL" id="ONG35170.1"/>
    </source>
</evidence>
<keyword evidence="1" id="KW-0812">Transmembrane</keyword>
<gene>
    <name evidence="2" type="ORF">BXT93_09455</name>
</gene>
<comment type="caution">
    <text evidence="2">The sequence shown here is derived from an EMBL/GenBank/DDBJ whole genome shotgun (WGS) entry which is preliminary data.</text>
</comment>
<sequence>MTLIENIYADRQLLVLLVATVIATVGLFIVPLYSITKLVKRKLSKLPTASHPSEQTPPGRGRSVLFPYPPTFAGSEHAQYLWQMLNQDYYQFQLAELQKLLAREGYTLSFRKDHRVILPSDVQSAIAKELIAKRERYLAPSKNTALCDEIAETAMRDGGAQKLLEKIITLNKELGWYIARPDTDCNRQAQVLPYRQMKITIRATKEMLTRDVVRCLRDIASQIREAPITDIATKATEAVDDGIVYEYESWLTAIPPGLFPDTAGSKVPQFIEEQHFSTVRADSCRHYIVLLQGIKTSSQEAMAAQLDAAAGRIAVGDSTGAEYDDDYGYAFRVFRPATEA</sequence>
<accession>A0A1V2GGB1</accession>
<proteinExistence type="predicted"/>
<evidence type="ECO:0000313" key="3">
    <source>
        <dbReference type="Proteomes" id="UP000188967"/>
    </source>
</evidence>
<dbReference type="Proteomes" id="UP000188967">
    <property type="component" value="Unassembled WGS sequence"/>
</dbReference>
<feature type="transmembrane region" description="Helical" evidence="1">
    <location>
        <begin position="12"/>
        <end position="35"/>
    </location>
</feature>
<reference evidence="2 3" key="1">
    <citation type="submission" date="2017-01" db="EMBL/GenBank/DDBJ databases">
        <title>Draft genome sequence of an E. coli strain isolated from human, in Amazon, Brazil.</title>
        <authorList>
            <person name="Moura Q."/>
            <person name="Fernandes M.R."/>
            <person name="Cerdeira L."/>
            <person name="Vianello M."/>
            <person name="Souza T.A."/>
            <person name="Ienne S."/>
            <person name="Lincopan N."/>
        </authorList>
    </citation>
    <scope>NUCLEOTIDE SEQUENCE [LARGE SCALE GENOMIC DNA]</scope>
    <source>
        <strain evidence="2 3">ICBEcBL-II-13</strain>
    </source>
</reference>
<name>A0A1V2GGB1_ECOLX</name>
<dbReference type="AlphaFoldDB" id="A0A1V2GGB1"/>
<dbReference type="EMBL" id="MTPS01000135">
    <property type="protein sequence ID" value="ONG35170.1"/>
    <property type="molecule type" value="Genomic_DNA"/>
</dbReference>
<evidence type="ECO:0000256" key="1">
    <source>
        <dbReference type="SAM" id="Phobius"/>
    </source>
</evidence>
<keyword evidence="1" id="KW-1133">Transmembrane helix</keyword>
<protein>
    <submittedName>
        <fullName evidence="2">Uncharacterized protein</fullName>
    </submittedName>
</protein>
<organism evidence="2 3">
    <name type="scientific">Escherichia coli</name>
    <dbReference type="NCBI Taxonomy" id="562"/>
    <lineage>
        <taxon>Bacteria</taxon>
        <taxon>Pseudomonadati</taxon>
        <taxon>Pseudomonadota</taxon>
        <taxon>Gammaproteobacteria</taxon>
        <taxon>Enterobacterales</taxon>
        <taxon>Enterobacteriaceae</taxon>
        <taxon>Escherichia</taxon>
    </lineage>
</organism>